<keyword evidence="1" id="KW-0812">Transmembrane</keyword>
<dbReference type="Proteomes" id="UP000282323">
    <property type="component" value="Unassembled WGS sequence"/>
</dbReference>
<gene>
    <name evidence="2" type="ORF">EA473_16870</name>
</gene>
<reference evidence="2 3" key="1">
    <citation type="submission" date="2018-10" db="EMBL/GenBank/DDBJ databases">
        <title>Natrarchaeobius chitinivorans gen. nov., sp. nov., and Natrarchaeobius haloalkaliphilus sp. nov., alkaliphilic, chitin-utilizing haloarchaea from hypersaline alkaline lakes.</title>
        <authorList>
            <person name="Sorokin D.Y."/>
            <person name="Elcheninov A.G."/>
            <person name="Kostrikina N.A."/>
            <person name="Bale N.J."/>
            <person name="Sinninghe Damste J.S."/>
            <person name="Khijniak T.V."/>
            <person name="Kublanov I.V."/>
            <person name="Toshchakov S.V."/>
        </authorList>
    </citation>
    <scope>NUCLEOTIDE SEQUENCE [LARGE SCALE GENOMIC DNA]</scope>
    <source>
        <strain evidence="2 3">AArcht4T</strain>
    </source>
</reference>
<keyword evidence="3" id="KW-1185">Reference proteome</keyword>
<keyword evidence="1" id="KW-1133">Transmembrane helix</keyword>
<dbReference type="EMBL" id="REGA01000016">
    <property type="protein sequence ID" value="RQG92444.1"/>
    <property type="molecule type" value="Genomic_DNA"/>
</dbReference>
<dbReference type="AlphaFoldDB" id="A0A3N6LXD6"/>
<proteinExistence type="predicted"/>
<evidence type="ECO:0000313" key="3">
    <source>
        <dbReference type="Proteomes" id="UP000282323"/>
    </source>
</evidence>
<name>A0A3N6LXD6_NATCH</name>
<evidence type="ECO:0000313" key="2">
    <source>
        <dbReference type="EMBL" id="RQG92444.1"/>
    </source>
</evidence>
<evidence type="ECO:0000256" key="1">
    <source>
        <dbReference type="SAM" id="Phobius"/>
    </source>
</evidence>
<sequence>MTILRRTNKGRTLVKIQTTIIIRRTVKSIVWVFLLLVLIFLRLTLNNHLKRIRSPANTPANYPTLSNLVARELNPTNSTSRSMVRKPSTQRNFLKTFYQNWKQN</sequence>
<accession>A0A3N6LXD6</accession>
<protein>
    <submittedName>
        <fullName evidence="2">Uncharacterized protein</fullName>
    </submittedName>
</protein>
<keyword evidence="1" id="KW-0472">Membrane</keyword>
<organism evidence="2 3">
    <name type="scientific">Natrarchaeobius chitinivorans</name>
    <dbReference type="NCBI Taxonomy" id="1679083"/>
    <lineage>
        <taxon>Archaea</taxon>
        <taxon>Methanobacteriati</taxon>
        <taxon>Methanobacteriota</taxon>
        <taxon>Stenosarchaea group</taxon>
        <taxon>Halobacteria</taxon>
        <taxon>Halobacteriales</taxon>
        <taxon>Natrialbaceae</taxon>
        <taxon>Natrarchaeobius</taxon>
    </lineage>
</organism>
<feature type="transmembrane region" description="Helical" evidence="1">
    <location>
        <begin position="28"/>
        <end position="45"/>
    </location>
</feature>
<comment type="caution">
    <text evidence="2">The sequence shown here is derived from an EMBL/GenBank/DDBJ whole genome shotgun (WGS) entry which is preliminary data.</text>
</comment>